<dbReference type="AlphaFoldDB" id="A0A8X6S6I6"/>
<dbReference type="EMBL" id="BMAU01021277">
    <property type="protein sequence ID" value="GFY07724.1"/>
    <property type="molecule type" value="Genomic_DNA"/>
</dbReference>
<reference evidence="1" key="1">
    <citation type="submission" date="2020-08" db="EMBL/GenBank/DDBJ databases">
        <title>Multicomponent nature underlies the extraordinary mechanical properties of spider dragline silk.</title>
        <authorList>
            <person name="Kono N."/>
            <person name="Nakamura H."/>
            <person name="Mori M."/>
            <person name="Yoshida Y."/>
            <person name="Ohtoshi R."/>
            <person name="Malay A.D."/>
            <person name="Moran D.A.P."/>
            <person name="Tomita M."/>
            <person name="Numata K."/>
            <person name="Arakawa K."/>
        </authorList>
    </citation>
    <scope>NUCLEOTIDE SEQUENCE</scope>
</reference>
<name>A0A8X6S6I6_TRICX</name>
<gene>
    <name evidence="1" type="ORF">TNCV_4133211</name>
</gene>
<evidence type="ECO:0000313" key="2">
    <source>
        <dbReference type="Proteomes" id="UP000887159"/>
    </source>
</evidence>
<dbReference type="Proteomes" id="UP000887159">
    <property type="component" value="Unassembled WGS sequence"/>
</dbReference>
<accession>A0A8X6S6I6</accession>
<comment type="caution">
    <text evidence="1">The sequence shown here is derived from an EMBL/GenBank/DDBJ whole genome shotgun (WGS) entry which is preliminary data.</text>
</comment>
<proteinExistence type="predicted"/>
<keyword evidence="2" id="KW-1185">Reference proteome</keyword>
<organism evidence="1 2">
    <name type="scientific">Trichonephila clavipes</name>
    <name type="common">Golden silk orbweaver</name>
    <name type="synonym">Nephila clavipes</name>
    <dbReference type="NCBI Taxonomy" id="2585209"/>
    <lineage>
        <taxon>Eukaryota</taxon>
        <taxon>Metazoa</taxon>
        <taxon>Ecdysozoa</taxon>
        <taxon>Arthropoda</taxon>
        <taxon>Chelicerata</taxon>
        <taxon>Arachnida</taxon>
        <taxon>Araneae</taxon>
        <taxon>Araneomorphae</taxon>
        <taxon>Entelegynae</taxon>
        <taxon>Araneoidea</taxon>
        <taxon>Nephilidae</taxon>
        <taxon>Trichonephila</taxon>
    </lineage>
</organism>
<evidence type="ECO:0000313" key="1">
    <source>
        <dbReference type="EMBL" id="GFY07724.1"/>
    </source>
</evidence>
<sequence>MALANWYRVLFAGRAIYQSSTEVIGHLLKLLSKGDTINLSNSGTSDLEVFPSTRNDTSVDSNLFSHTDKTRWSRGSLVVKVSDRVRLCHEFKLSTTKDPPCR</sequence>
<protein>
    <submittedName>
        <fullName evidence="1">Uncharacterized protein</fullName>
    </submittedName>
</protein>